<sequence length="444" mass="46905">MRTLLTVAGMLGKGGSPEERARRRLMAVGAGLATWFLFGAANVLALRGRLDDRFGPIGDPGTRDGTAFGIALLLLPVAAFLYQSARLAAADRERRLSALRLAGATPREVRLLGAVEVTRAAALGTVVGAAAYLVPQLAARRTLASGSRADVAVPPLWCLAAMAIVIVAAALSGLLAGRHVIATPLSVTRRAGRGRPRWYGLLLLVPPFLAPVVRLVARAAGEESAVTAGVLQISVLLLPVGLMLSAGWVIWFSARWVGRRARSAEVLLAARALEADARPWGRTLAVVALTVAVGSGTGPIEADVMADRGRLEPFWMTSFALVSLALFVAILVTTAALLVHQAESLLDRGPMLAELRALGAHEGDLRRFLTRQALIATVPVCGLSVVGTLISEWPAVMFHPAWIAWTVAHALLMGGLGVLAAVLVTTASRRRLRRAIAPERLRTE</sequence>
<keyword evidence="4 6" id="KW-1133">Transmembrane helix</keyword>
<feature type="transmembrane region" description="Helical" evidence="6">
    <location>
        <begin position="314"/>
        <end position="339"/>
    </location>
</feature>
<feature type="transmembrane region" description="Helical" evidence="6">
    <location>
        <begin position="283"/>
        <end position="302"/>
    </location>
</feature>
<evidence type="ECO:0000256" key="1">
    <source>
        <dbReference type="ARBA" id="ARBA00004651"/>
    </source>
</evidence>
<evidence type="ECO:0000313" key="8">
    <source>
        <dbReference type="EMBL" id="GAA4613397.1"/>
    </source>
</evidence>
<evidence type="ECO:0000256" key="5">
    <source>
        <dbReference type="ARBA" id="ARBA00023136"/>
    </source>
</evidence>
<dbReference type="Proteomes" id="UP001500212">
    <property type="component" value="Unassembled WGS sequence"/>
</dbReference>
<keyword evidence="5 6" id="KW-0472">Membrane</keyword>
<gene>
    <name evidence="8" type="ORF">GCM10023195_57930</name>
</gene>
<protein>
    <recommendedName>
        <fullName evidence="7">ABC3 transporter permease C-terminal domain-containing protein</fullName>
    </recommendedName>
</protein>
<feature type="domain" description="ABC3 transporter permease C-terminal" evidence="7">
    <location>
        <begin position="69"/>
        <end position="183"/>
    </location>
</feature>
<evidence type="ECO:0000256" key="4">
    <source>
        <dbReference type="ARBA" id="ARBA00022989"/>
    </source>
</evidence>
<feature type="transmembrane region" description="Helical" evidence="6">
    <location>
        <begin position="198"/>
        <end position="217"/>
    </location>
</feature>
<comment type="caution">
    <text evidence="8">The sequence shown here is derived from an EMBL/GenBank/DDBJ whole genome shotgun (WGS) entry which is preliminary data.</text>
</comment>
<accession>A0ABP8TST8</accession>
<feature type="transmembrane region" description="Helical" evidence="6">
    <location>
        <begin position="66"/>
        <end position="88"/>
    </location>
</feature>
<dbReference type="Pfam" id="PF02687">
    <property type="entry name" value="FtsX"/>
    <property type="match status" value="2"/>
</dbReference>
<feature type="transmembrane region" description="Helical" evidence="6">
    <location>
        <begin position="229"/>
        <end position="252"/>
    </location>
</feature>
<dbReference type="RefSeq" id="WP_345361324.1">
    <property type="nucleotide sequence ID" value="NZ_BAABHJ010000023.1"/>
</dbReference>
<keyword evidence="2" id="KW-1003">Cell membrane</keyword>
<feature type="transmembrane region" description="Helical" evidence="6">
    <location>
        <begin position="154"/>
        <end position="177"/>
    </location>
</feature>
<keyword evidence="9" id="KW-1185">Reference proteome</keyword>
<proteinExistence type="predicted"/>
<feature type="transmembrane region" description="Helical" evidence="6">
    <location>
        <begin position="109"/>
        <end position="134"/>
    </location>
</feature>
<feature type="transmembrane region" description="Helical" evidence="6">
    <location>
        <begin position="25"/>
        <end position="46"/>
    </location>
</feature>
<evidence type="ECO:0000256" key="3">
    <source>
        <dbReference type="ARBA" id="ARBA00022692"/>
    </source>
</evidence>
<organism evidence="8 9">
    <name type="scientific">Actinoallomurus liliacearum</name>
    <dbReference type="NCBI Taxonomy" id="1080073"/>
    <lineage>
        <taxon>Bacteria</taxon>
        <taxon>Bacillati</taxon>
        <taxon>Actinomycetota</taxon>
        <taxon>Actinomycetes</taxon>
        <taxon>Streptosporangiales</taxon>
        <taxon>Thermomonosporaceae</taxon>
        <taxon>Actinoallomurus</taxon>
    </lineage>
</organism>
<evidence type="ECO:0000259" key="7">
    <source>
        <dbReference type="Pfam" id="PF02687"/>
    </source>
</evidence>
<dbReference type="InterPro" id="IPR003838">
    <property type="entry name" value="ABC3_permease_C"/>
</dbReference>
<keyword evidence="3 6" id="KW-0812">Transmembrane</keyword>
<feature type="transmembrane region" description="Helical" evidence="6">
    <location>
        <begin position="402"/>
        <end position="424"/>
    </location>
</feature>
<name>A0ABP8TST8_9ACTN</name>
<feature type="domain" description="ABC3 transporter permease C-terminal" evidence="7">
    <location>
        <begin position="324"/>
        <end position="434"/>
    </location>
</feature>
<comment type="subcellular location">
    <subcellularLocation>
        <location evidence="1">Cell membrane</location>
        <topology evidence="1">Multi-pass membrane protein</topology>
    </subcellularLocation>
</comment>
<dbReference type="EMBL" id="BAABHJ010000023">
    <property type="protein sequence ID" value="GAA4613397.1"/>
    <property type="molecule type" value="Genomic_DNA"/>
</dbReference>
<evidence type="ECO:0000256" key="2">
    <source>
        <dbReference type="ARBA" id="ARBA00022475"/>
    </source>
</evidence>
<evidence type="ECO:0000256" key="6">
    <source>
        <dbReference type="SAM" id="Phobius"/>
    </source>
</evidence>
<evidence type="ECO:0000313" key="9">
    <source>
        <dbReference type="Proteomes" id="UP001500212"/>
    </source>
</evidence>
<reference evidence="9" key="1">
    <citation type="journal article" date="2019" name="Int. J. Syst. Evol. Microbiol.">
        <title>The Global Catalogue of Microorganisms (GCM) 10K type strain sequencing project: providing services to taxonomists for standard genome sequencing and annotation.</title>
        <authorList>
            <consortium name="The Broad Institute Genomics Platform"/>
            <consortium name="The Broad Institute Genome Sequencing Center for Infectious Disease"/>
            <person name="Wu L."/>
            <person name="Ma J."/>
        </authorList>
    </citation>
    <scope>NUCLEOTIDE SEQUENCE [LARGE SCALE GENOMIC DNA]</scope>
    <source>
        <strain evidence="9">JCM 17938</strain>
    </source>
</reference>
<feature type="transmembrane region" description="Helical" evidence="6">
    <location>
        <begin position="373"/>
        <end position="390"/>
    </location>
</feature>